<gene>
    <name evidence="2" type="ORF">GCM10010280_61020</name>
</gene>
<feature type="region of interest" description="Disordered" evidence="1">
    <location>
        <begin position="1"/>
        <end position="127"/>
    </location>
</feature>
<sequence length="127" mass="13282">MRTSAVRLRNWQSLRNRPALPTSESASDPPATSPCATVQPAAANSRARSRTQARPTVSGAVVGLVVAPTTRPTDASRGKPQPDGSPATADPDVIYPGQQVTVPEARTPDENTERHAPPAGSPDSPLR</sequence>
<organism evidence="2 3">
    <name type="scientific">Streptomyces pilosus</name>
    <dbReference type="NCBI Taxonomy" id="28893"/>
    <lineage>
        <taxon>Bacteria</taxon>
        <taxon>Bacillati</taxon>
        <taxon>Actinomycetota</taxon>
        <taxon>Actinomycetes</taxon>
        <taxon>Kitasatosporales</taxon>
        <taxon>Streptomycetaceae</taxon>
        <taxon>Streptomyces</taxon>
    </lineage>
</organism>
<dbReference type="EMBL" id="BMTU01000017">
    <property type="protein sequence ID" value="GGR04782.1"/>
    <property type="molecule type" value="Genomic_DNA"/>
</dbReference>
<name>A0A918C444_9ACTN</name>
<evidence type="ECO:0000313" key="3">
    <source>
        <dbReference type="Proteomes" id="UP000656732"/>
    </source>
</evidence>
<evidence type="ECO:0000313" key="2">
    <source>
        <dbReference type="EMBL" id="GGR04782.1"/>
    </source>
</evidence>
<reference evidence="2" key="2">
    <citation type="submission" date="2020-09" db="EMBL/GenBank/DDBJ databases">
        <authorList>
            <person name="Sun Q."/>
            <person name="Ohkuma M."/>
        </authorList>
    </citation>
    <scope>NUCLEOTIDE SEQUENCE</scope>
    <source>
        <strain evidence="2">JCM 4403</strain>
    </source>
</reference>
<evidence type="ECO:0000256" key="1">
    <source>
        <dbReference type="SAM" id="MobiDB-lite"/>
    </source>
</evidence>
<dbReference type="AlphaFoldDB" id="A0A918C444"/>
<keyword evidence="3" id="KW-1185">Reference proteome</keyword>
<protein>
    <submittedName>
        <fullName evidence="2">Uncharacterized protein</fullName>
    </submittedName>
</protein>
<proteinExistence type="predicted"/>
<reference evidence="2" key="1">
    <citation type="journal article" date="2014" name="Int. J. Syst. Evol. Microbiol.">
        <title>Complete genome sequence of Corynebacterium casei LMG S-19264T (=DSM 44701T), isolated from a smear-ripened cheese.</title>
        <authorList>
            <consortium name="US DOE Joint Genome Institute (JGI-PGF)"/>
            <person name="Walter F."/>
            <person name="Albersmeier A."/>
            <person name="Kalinowski J."/>
            <person name="Ruckert C."/>
        </authorList>
    </citation>
    <scope>NUCLEOTIDE SEQUENCE</scope>
    <source>
        <strain evidence="2">JCM 4403</strain>
    </source>
</reference>
<accession>A0A918C444</accession>
<feature type="compositionally biased region" description="Basic and acidic residues" evidence="1">
    <location>
        <begin position="106"/>
        <end position="116"/>
    </location>
</feature>
<dbReference type="Proteomes" id="UP000656732">
    <property type="component" value="Unassembled WGS sequence"/>
</dbReference>
<comment type="caution">
    <text evidence="2">The sequence shown here is derived from an EMBL/GenBank/DDBJ whole genome shotgun (WGS) entry which is preliminary data.</text>
</comment>